<evidence type="ECO:0000256" key="1">
    <source>
        <dbReference type="ARBA" id="ARBA00004196"/>
    </source>
</evidence>
<evidence type="ECO:0000313" key="7">
    <source>
        <dbReference type="EMBL" id="MFK2902500.1"/>
    </source>
</evidence>
<keyword evidence="4" id="KW-0676">Redox-active center</keyword>
<dbReference type="RefSeq" id="WP_404629625.1">
    <property type="nucleotide sequence ID" value="NZ_JADIKM010000001.1"/>
</dbReference>
<accession>A0ABW8JQC4</accession>
<dbReference type="PANTHER" id="PTHR42852:SF6">
    <property type="entry name" value="THIOL:DISULFIDE INTERCHANGE PROTEIN DSBE"/>
    <property type="match status" value="1"/>
</dbReference>
<dbReference type="Gene3D" id="3.40.30.10">
    <property type="entry name" value="Glutaredoxin"/>
    <property type="match status" value="1"/>
</dbReference>
<dbReference type="SUPFAM" id="SSF52833">
    <property type="entry name" value="Thioredoxin-like"/>
    <property type="match status" value="1"/>
</dbReference>
<evidence type="ECO:0000259" key="6">
    <source>
        <dbReference type="PROSITE" id="PS51352"/>
    </source>
</evidence>
<sequence>MNFGPWALATGPLALIAGVVVALVVDARLHRRGMPRVEGTLWWLLAAGVLAARLAHVIRWWPEYAREPASLIDPRVGGFVAWAGALAVLAGAVVAASRRPAQRRPLVLVLAAGGFAWGLISLTALRLEQATHLPLPTLALADLHGRSVAIDTLAGQPLVINVWATWCGPCRRELPMLVQAQKRLPDVRFVFVDAGESADAVRRFLAEQQLAPRHVLLDSSGAFGAHYNVRGYPTTLFVDARGRLRDTHLGELSAATLAESLQRIAPTPTATGESP</sequence>
<evidence type="ECO:0000256" key="4">
    <source>
        <dbReference type="ARBA" id="ARBA00023284"/>
    </source>
</evidence>
<reference evidence="7 8" key="1">
    <citation type="submission" date="2020-10" db="EMBL/GenBank/DDBJ databases">
        <title>Phylogeny of dyella-like bacteria.</title>
        <authorList>
            <person name="Fu J."/>
        </authorList>
    </citation>
    <scope>NUCLEOTIDE SEQUENCE [LARGE SCALE GENOMIC DNA]</scope>
    <source>
        <strain evidence="7 8">Gsoil3046</strain>
    </source>
</reference>
<organism evidence="7 8">
    <name type="scientific">Dyella ginsengisoli</name>
    <dbReference type="NCBI Taxonomy" id="363848"/>
    <lineage>
        <taxon>Bacteria</taxon>
        <taxon>Pseudomonadati</taxon>
        <taxon>Pseudomonadota</taxon>
        <taxon>Gammaproteobacteria</taxon>
        <taxon>Lysobacterales</taxon>
        <taxon>Rhodanobacteraceae</taxon>
        <taxon>Dyella</taxon>
    </lineage>
</organism>
<feature type="transmembrane region" description="Helical" evidence="5">
    <location>
        <begin position="106"/>
        <end position="125"/>
    </location>
</feature>
<proteinExistence type="predicted"/>
<dbReference type="Proteomes" id="UP001620460">
    <property type="component" value="Unassembled WGS sequence"/>
</dbReference>
<keyword evidence="2" id="KW-0201">Cytochrome c-type biogenesis</keyword>
<evidence type="ECO:0000256" key="5">
    <source>
        <dbReference type="SAM" id="Phobius"/>
    </source>
</evidence>
<dbReference type="EMBL" id="JADIKM010000001">
    <property type="protein sequence ID" value="MFK2902500.1"/>
    <property type="molecule type" value="Genomic_DNA"/>
</dbReference>
<dbReference type="PROSITE" id="PS51352">
    <property type="entry name" value="THIOREDOXIN_2"/>
    <property type="match status" value="1"/>
</dbReference>
<dbReference type="InterPro" id="IPR013766">
    <property type="entry name" value="Thioredoxin_domain"/>
</dbReference>
<dbReference type="InterPro" id="IPR050553">
    <property type="entry name" value="Thioredoxin_ResA/DsbE_sf"/>
</dbReference>
<dbReference type="Pfam" id="PF01790">
    <property type="entry name" value="LGT"/>
    <property type="match status" value="1"/>
</dbReference>
<feature type="domain" description="Thioredoxin" evidence="6">
    <location>
        <begin position="129"/>
        <end position="266"/>
    </location>
</feature>
<dbReference type="InterPro" id="IPR036249">
    <property type="entry name" value="Thioredoxin-like_sf"/>
</dbReference>
<dbReference type="PANTHER" id="PTHR42852">
    <property type="entry name" value="THIOL:DISULFIDE INTERCHANGE PROTEIN DSBE"/>
    <property type="match status" value="1"/>
</dbReference>
<dbReference type="InterPro" id="IPR013740">
    <property type="entry name" value="Redoxin"/>
</dbReference>
<keyword evidence="5" id="KW-0812">Transmembrane</keyword>
<keyword evidence="3" id="KW-1015">Disulfide bond</keyword>
<name>A0ABW8JQC4_9GAMM</name>
<dbReference type="CDD" id="cd02966">
    <property type="entry name" value="TlpA_like_family"/>
    <property type="match status" value="1"/>
</dbReference>
<feature type="transmembrane region" description="Helical" evidence="5">
    <location>
        <begin position="6"/>
        <end position="29"/>
    </location>
</feature>
<evidence type="ECO:0000256" key="2">
    <source>
        <dbReference type="ARBA" id="ARBA00022748"/>
    </source>
</evidence>
<protein>
    <submittedName>
        <fullName evidence="7">TlpA family protein disulfide reductase</fullName>
    </submittedName>
</protein>
<feature type="transmembrane region" description="Helical" evidence="5">
    <location>
        <begin position="76"/>
        <end position="94"/>
    </location>
</feature>
<gene>
    <name evidence="7" type="ORF">ISP17_00880</name>
</gene>
<dbReference type="InterPro" id="IPR017937">
    <property type="entry name" value="Thioredoxin_CS"/>
</dbReference>
<evidence type="ECO:0000256" key="3">
    <source>
        <dbReference type="ARBA" id="ARBA00023157"/>
    </source>
</evidence>
<comment type="subcellular location">
    <subcellularLocation>
        <location evidence="1">Cell envelope</location>
    </subcellularLocation>
</comment>
<evidence type="ECO:0000313" key="8">
    <source>
        <dbReference type="Proteomes" id="UP001620460"/>
    </source>
</evidence>
<feature type="transmembrane region" description="Helical" evidence="5">
    <location>
        <begin position="41"/>
        <end position="61"/>
    </location>
</feature>
<keyword evidence="5" id="KW-0472">Membrane</keyword>
<keyword evidence="8" id="KW-1185">Reference proteome</keyword>
<keyword evidence="5" id="KW-1133">Transmembrane helix</keyword>
<comment type="caution">
    <text evidence="7">The sequence shown here is derived from an EMBL/GenBank/DDBJ whole genome shotgun (WGS) entry which is preliminary data.</text>
</comment>
<dbReference type="PROSITE" id="PS00194">
    <property type="entry name" value="THIOREDOXIN_1"/>
    <property type="match status" value="1"/>
</dbReference>
<dbReference type="InterPro" id="IPR001640">
    <property type="entry name" value="Lgt"/>
</dbReference>
<dbReference type="Pfam" id="PF08534">
    <property type="entry name" value="Redoxin"/>
    <property type="match status" value="1"/>
</dbReference>